<dbReference type="InterPro" id="IPR029046">
    <property type="entry name" value="LolA/LolB/LppX"/>
</dbReference>
<keyword evidence="1 2" id="KW-0732">Signal</keyword>
<dbReference type="CDD" id="cd16325">
    <property type="entry name" value="LolA"/>
    <property type="match status" value="1"/>
</dbReference>
<evidence type="ECO:0000313" key="4">
    <source>
        <dbReference type="Proteomes" id="UP000283003"/>
    </source>
</evidence>
<dbReference type="PANTHER" id="PTHR35869">
    <property type="entry name" value="OUTER-MEMBRANE LIPOPROTEIN CARRIER PROTEIN"/>
    <property type="match status" value="1"/>
</dbReference>
<comment type="caution">
    <text evidence="3">The sequence shown here is derived from an EMBL/GenBank/DDBJ whole genome shotgun (WGS) entry which is preliminary data.</text>
</comment>
<evidence type="ECO:0000256" key="2">
    <source>
        <dbReference type="SAM" id="SignalP"/>
    </source>
</evidence>
<dbReference type="SUPFAM" id="SSF89392">
    <property type="entry name" value="Prokaryotic lipoproteins and lipoprotein localization factors"/>
    <property type="match status" value="1"/>
</dbReference>
<dbReference type="InterPro" id="IPR004564">
    <property type="entry name" value="OM_lipoprot_carrier_LolA-like"/>
</dbReference>
<feature type="signal peptide" evidence="2">
    <location>
        <begin position="1"/>
        <end position="34"/>
    </location>
</feature>
<dbReference type="EMBL" id="RXOL01000002">
    <property type="protein sequence ID" value="RVQ67615.1"/>
    <property type="molecule type" value="Genomic_DNA"/>
</dbReference>
<reference evidence="3 4" key="1">
    <citation type="submission" date="2018-12" db="EMBL/GenBank/DDBJ databases">
        <title>Croceicoccus ponticola sp. nov., a lipolytic bacterium isolated from seawater.</title>
        <authorList>
            <person name="Yoon J.-H."/>
        </authorList>
    </citation>
    <scope>NUCLEOTIDE SEQUENCE [LARGE SCALE GENOMIC DNA]</scope>
    <source>
        <strain evidence="3 4">GM-16</strain>
    </source>
</reference>
<dbReference type="Proteomes" id="UP000283003">
    <property type="component" value="Unassembled WGS sequence"/>
</dbReference>
<gene>
    <name evidence="3" type="ORF">EKN06_06625</name>
</gene>
<name>A0A437GZ46_9SPHN</name>
<dbReference type="OrthoDB" id="9800501at2"/>
<organism evidence="3 4">
    <name type="scientific">Croceicoccus ponticola</name>
    <dbReference type="NCBI Taxonomy" id="2217664"/>
    <lineage>
        <taxon>Bacteria</taxon>
        <taxon>Pseudomonadati</taxon>
        <taxon>Pseudomonadota</taxon>
        <taxon>Alphaproteobacteria</taxon>
        <taxon>Sphingomonadales</taxon>
        <taxon>Erythrobacteraceae</taxon>
        <taxon>Croceicoccus</taxon>
    </lineage>
</organism>
<dbReference type="Gene3D" id="2.50.20.10">
    <property type="entry name" value="Lipoprotein localisation LolA/LolB/LppX"/>
    <property type="match status" value="1"/>
</dbReference>
<dbReference type="AlphaFoldDB" id="A0A437GZ46"/>
<evidence type="ECO:0000256" key="1">
    <source>
        <dbReference type="ARBA" id="ARBA00022729"/>
    </source>
</evidence>
<keyword evidence="4" id="KW-1185">Reference proteome</keyword>
<feature type="chain" id="PRO_5019545247" evidence="2">
    <location>
        <begin position="35"/>
        <end position="215"/>
    </location>
</feature>
<evidence type="ECO:0000313" key="3">
    <source>
        <dbReference type="EMBL" id="RVQ67615.1"/>
    </source>
</evidence>
<dbReference type="Pfam" id="PF03548">
    <property type="entry name" value="LolA"/>
    <property type="match status" value="1"/>
</dbReference>
<keyword evidence="3" id="KW-0449">Lipoprotein</keyword>
<protein>
    <submittedName>
        <fullName evidence="3">Outer membrane lipoprotein carrier protein LolA</fullName>
    </submittedName>
</protein>
<dbReference type="RefSeq" id="WP_127612123.1">
    <property type="nucleotide sequence ID" value="NZ_RXOL01000002.1"/>
</dbReference>
<sequence>MTKLKNRTARAIGAGLLALAAPAALVAPAVPAAAAENRLDSAVKALRAIGTMKASFRQIDRSGQQVSGTMTLKRPGKIRFQYQDSVPLLIVSDGSRLTMLDYEVNQKQVWPIKNSPLGALLQPDGDISRFGTLMPTSHKDVTSIRIKDPKHPEYGTMTMIFEKNASAPGGMELAGWVSVDAQNKTTKILLDNHRYGMTVSNGTFMFKDVRARTKR</sequence>
<accession>A0A437GZ46</accession>
<dbReference type="PANTHER" id="PTHR35869:SF1">
    <property type="entry name" value="OUTER-MEMBRANE LIPOPROTEIN CARRIER PROTEIN"/>
    <property type="match status" value="1"/>
</dbReference>
<proteinExistence type="predicted"/>